<dbReference type="SUPFAM" id="SSF56988">
    <property type="entry name" value="Anthrax protective antigen"/>
    <property type="match status" value="1"/>
</dbReference>
<dbReference type="InterPro" id="IPR037524">
    <property type="entry name" value="PA14/GLEYA"/>
</dbReference>
<protein>
    <submittedName>
        <fullName evidence="2">Beta-hexosaminidase</fullName>
        <ecNumber evidence="2">3.2.1.52</ecNumber>
    </submittedName>
</protein>
<evidence type="ECO:0000313" key="2">
    <source>
        <dbReference type="EMBL" id="VAX29570.1"/>
    </source>
</evidence>
<feature type="domain" description="PA14" evidence="1">
    <location>
        <begin position="68"/>
        <end position="204"/>
    </location>
</feature>
<name>A0A3B1D3I8_9ZZZZ</name>
<dbReference type="PROSITE" id="PS51820">
    <property type="entry name" value="PA14"/>
    <property type="match status" value="1"/>
</dbReference>
<dbReference type="AlphaFoldDB" id="A0A3B1D3I8"/>
<feature type="non-terminal residue" evidence="2">
    <location>
        <position position="1"/>
    </location>
</feature>
<dbReference type="GO" id="GO:0004563">
    <property type="term" value="F:beta-N-acetylhexosaminidase activity"/>
    <property type="evidence" value="ECO:0007669"/>
    <property type="project" value="UniProtKB-EC"/>
</dbReference>
<dbReference type="Pfam" id="PF13290">
    <property type="entry name" value="CHB_HEX_C_1"/>
    <property type="match status" value="1"/>
</dbReference>
<accession>A0A3B1D3I8</accession>
<keyword evidence="2" id="KW-0326">Glycosidase</keyword>
<dbReference type="SMART" id="SM00758">
    <property type="entry name" value="PA14"/>
    <property type="match status" value="1"/>
</dbReference>
<gene>
    <name evidence="2" type="ORF">MNBD_IGNAVI01-3107</name>
</gene>
<organism evidence="2">
    <name type="scientific">hydrothermal vent metagenome</name>
    <dbReference type="NCBI Taxonomy" id="652676"/>
    <lineage>
        <taxon>unclassified sequences</taxon>
        <taxon>metagenomes</taxon>
        <taxon>ecological metagenomes</taxon>
    </lineage>
</organism>
<sequence>SDDKGAEIRYTLDGSPVTKNSALYTEPITITEAVTLSTRSYVDGIYPSYPITVHFKKLVLLDAVDVENLEPGIKYYYKEDGIQDAKHVKDYPTLDSGIMETFNVDAVKDERPFGYNFEGYIKVLETGVYEFSLEANDGAVLYINDQLIIDNDGGHRAQKLFSKVGLKKGWHPIKLDYFQQGLAKSLTLTWEGPGVETQAVPKDVLYHKVEK</sequence>
<proteinExistence type="predicted"/>
<dbReference type="EC" id="3.2.1.52" evidence="2"/>
<dbReference type="InterPro" id="IPR011658">
    <property type="entry name" value="PA14_dom"/>
</dbReference>
<reference evidence="2" key="1">
    <citation type="submission" date="2018-06" db="EMBL/GenBank/DDBJ databases">
        <authorList>
            <person name="Zhirakovskaya E."/>
        </authorList>
    </citation>
    <scope>NUCLEOTIDE SEQUENCE</scope>
</reference>
<evidence type="ECO:0000259" key="1">
    <source>
        <dbReference type="PROSITE" id="PS51820"/>
    </source>
</evidence>
<dbReference type="InterPro" id="IPR059177">
    <property type="entry name" value="GH29D-like_dom"/>
</dbReference>
<dbReference type="EMBL" id="UOGD01000455">
    <property type="protein sequence ID" value="VAX29570.1"/>
    <property type="molecule type" value="Genomic_DNA"/>
</dbReference>
<dbReference type="Pfam" id="PF07691">
    <property type="entry name" value="PA14"/>
    <property type="match status" value="1"/>
</dbReference>
<keyword evidence="2" id="KW-0378">Hydrolase</keyword>
<dbReference type="Gene3D" id="3.90.182.10">
    <property type="entry name" value="Toxin - Anthrax Protective Antigen,domain 1"/>
    <property type="match status" value="1"/>
</dbReference>